<feature type="domain" description="GH16" evidence="3">
    <location>
        <begin position="26"/>
        <end position="291"/>
    </location>
</feature>
<dbReference type="Pfam" id="PF26113">
    <property type="entry name" value="GH16_XgeA"/>
    <property type="match status" value="1"/>
</dbReference>
<dbReference type="Gene3D" id="2.60.120.200">
    <property type="match status" value="1"/>
</dbReference>
<evidence type="ECO:0000313" key="4">
    <source>
        <dbReference type="EMBL" id="KAK1700302.1"/>
    </source>
</evidence>
<feature type="compositionally biased region" description="Low complexity" evidence="1">
    <location>
        <begin position="419"/>
        <end position="517"/>
    </location>
</feature>
<dbReference type="AlphaFoldDB" id="A0AAJ0EYM5"/>
<dbReference type="RefSeq" id="XP_060436059.1">
    <property type="nucleotide sequence ID" value="XM_060576736.1"/>
</dbReference>
<gene>
    <name evidence="4" type="ORF">BDP55DRAFT_689416</name>
</gene>
<keyword evidence="2" id="KW-0732">Signal</keyword>
<feature type="region of interest" description="Disordered" evidence="1">
    <location>
        <begin position="603"/>
        <end position="626"/>
    </location>
</feature>
<dbReference type="GO" id="GO:0004553">
    <property type="term" value="F:hydrolase activity, hydrolyzing O-glycosyl compounds"/>
    <property type="evidence" value="ECO:0007669"/>
    <property type="project" value="InterPro"/>
</dbReference>
<protein>
    <recommendedName>
        <fullName evidence="3">GH16 domain-containing protein</fullName>
    </recommendedName>
</protein>
<dbReference type="CDD" id="cd02181">
    <property type="entry name" value="GH16_fungal_Lam16A_glucanase"/>
    <property type="match status" value="1"/>
</dbReference>
<proteinExistence type="predicted"/>
<dbReference type="SUPFAM" id="SSF49899">
    <property type="entry name" value="Concanavalin A-like lectins/glucanases"/>
    <property type="match status" value="1"/>
</dbReference>
<reference evidence="4" key="1">
    <citation type="submission" date="2021-06" db="EMBL/GenBank/DDBJ databases">
        <title>Comparative genomics, transcriptomics and evolutionary studies reveal genomic signatures of adaptation to plant cell wall in hemibiotrophic fungi.</title>
        <authorList>
            <consortium name="DOE Joint Genome Institute"/>
            <person name="Baroncelli R."/>
            <person name="Diaz J.F."/>
            <person name="Benocci T."/>
            <person name="Peng M."/>
            <person name="Battaglia E."/>
            <person name="Haridas S."/>
            <person name="Andreopoulos W."/>
            <person name="Labutti K."/>
            <person name="Pangilinan J."/>
            <person name="Floch G.L."/>
            <person name="Makela M.R."/>
            <person name="Henrissat B."/>
            <person name="Grigoriev I.V."/>
            <person name="Crouch J.A."/>
            <person name="De Vries R.P."/>
            <person name="Sukno S.A."/>
            <person name="Thon M.R."/>
        </authorList>
    </citation>
    <scope>NUCLEOTIDE SEQUENCE</scope>
    <source>
        <strain evidence="4">CBS 193.32</strain>
    </source>
</reference>
<accession>A0AAJ0EYM5</accession>
<name>A0AAJ0EYM5_9PEZI</name>
<dbReference type="InterPro" id="IPR000757">
    <property type="entry name" value="Beta-glucanase-like"/>
</dbReference>
<dbReference type="GO" id="GO:0009251">
    <property type="term" value="P:glucan catabolic process"/>
    <property type="evidence" value="ECO:0007669"/>
    <property type="project" value="TreeGrafter"/>
</dbReference>
<comment type="caution">
    <text evidence="4">The sequence shown here is derived from an EMBL/GenBank/DDBJ whole genome shotgun (WGS) entry which is preliminary data.</text>
</comment>
<dbReference type="PROSITE" id="PS51762">
    <property type="entry name" value="GH16_2"/>
    <property type="match status" value="1"/>
</dbReference>
<dbReference type="PANTHER" id="PTHR10963">
    <property type="entry name" value="GLYCOSYL HYDROLASE-RELATED"/>
    <property type="match status" value="1"/>
</dbReference>
<evidence type="ECO:0000256" key="2">
    <source>
        <dbReference type="SAM" id="SignalP"/>
    </source>
</evidence>
<dbReference type="Proteomes" id="UP001224890">
    <property type="component" value="Unassembled WGS sequence"/>
</dbReference>
<dbReference type="InterPro" id="IPR050546">
    <property type="entry name" value="Glycosyl_Hydrlase_16"/>
</dbReference>
<sequence>MAPSLFTLGTAALALAGDAVAKQFVLDDTYDSTNFFDKFDFFESKYNTGDYNDVDLTSGYINYRTRVDAQKLGLISNTGGEVYVGPDAHNITEFPGVGRSSVRLESKAVYNKHLMVARFSHLPKPVCGAWPAFWSYGSPWPKKGELDFFEGWNNAAANKPAAHTYLTSEQGQCIISETGQTAKVNTANCDQQAPGQYINEGCTTTATSADPWGSSDGGVYAVEWTDDYIKFFAWTHSAAPKNIGSDSPDTSSWGTPSMLIANDKCNINSHFADQKLVLNIDFCGVLAGNEYIWKDQCAASTGHAVCSSYVAANPGAYKDTYFKIKDIRVFKEGSKAVTTSSSASPTSTSTSISTSTSTSATTSSASTSSASTSSASTSSAFTLTTISTSASASASASASTSTSTSTSASISASASGSVTAKDTSVSTSDNASASGTTSASASATASISGSASGSATGTISGAAAGSGSTSVSASASASGSGSKSASASITPTDPITTSATGTKSATASASGSISIKSNSMTEEDVCTESDAITTKTDVTSKQTQATSTTTPPVERTTSTVYTTKVSTITACPPSVADCPARLGKVTTQTIALYTTVCPVSSVPAPKPAEPVKGNDKPNLGPGPAPAPGVSTTTFTTVYTITKCPPSVTNCPVGSVTTKVVTTSIPFAGTSVPIVTKAVSTAPSGPNSAPSVIKTLSLVSPSSVPFKPSASGGNSTVPKPPPGFNVTIPATKPTTLTASKPSGTAPGASTTGCSGASCPTKPAVVVNAAVQAGASFLLMAIGALAVLVL</sequence>
<dbReference type="GeneID" id="85461262"/>
<evidence type="ECO:0000313" key="5">
    <source>
        <dbReference type="Proteomes" id="UP001224890"/>
    </source>
</evidence>
<evidence type="ECO:0000256" key="1">
    <source>
        <dbReference type="SAM" id="MobiDB-lite"/>
    </source>
</evidence>
<keyword evidence="5" id="KW-1185">Reference proteome</keyword>
<feature type="signal peptide" evidence="2">
    <location>
        <begin position="1"/>
        <end position="21"/>
    </location>
</feature>
<feature type="region of interest" description="Disordered" evidence="1">
    <location>
        <begin position="338"/>
        <end position="375"/>
    </location>
</feature>
<dbReference type="PANTHER" id="PTHR10963:SF24">
    <property type="entry name" value="GLYCOSIDASE C21B10.07-RELATED"/>
    <property type="match status" value="1"/>
</dbReference>
<organism evidence="4 5">
    <name type="scientific">Colletotrichum godetiae</name>
    <dbReference type="NCBI Taxonomy" id="1209918"/>
    <lineage>
        <taxon>Eukaryota</taxon>
        <taxon>Fungi</taxon>
        <taxon>Dikarya</taxon>
        <taxon>Ascomycota</taxon>
        <taxon>Pezizomycotina</taxon>
        <taxon>Sordariomycetes</taxon>
        <taxon>Hypocreomycetidae</taxon>
        <taxon>Glomerellales</taxon>
        <taxon>Glomerellaceae</taxon>
        <taxon>Colletotrichum</taxon>
        <taxon>Colletotrichum acutatum species complex</taxon>
    </lineage>
</organism>
<feature type="region of interest" description="Disordered" evidence="1">
    <location>
        <begin position="419"/>
        <end position="555"/>
    </location>
</feature>
<evidence type="ECO:0000259" key="3">
    <source>
        <dbReference type="PROSITE" id="PS51762"/>
    </source>
</evidence>
<feature type="chain" id="PRO_5042559033" description="GH16 domain-containing protein" evidence="2">
    <location>
        <begin position="22"/>
        <end position="788"/>
    </location>
</feature>
<dbReference type="EMBL" id="JAHMHR010000002">
    <property type="protein sequence ID" value="KAK1700302.1"/>
    <property type="molecule type" value="Genomic_DNA"/>
</dbReference>
<dbReference type="InterPro" id="IPR013320">
    <property type="entry name" value="ConA-like_dom_sf"/>
</dbReference>
<feature type="compositionally biased region" description="Low complexity" evidence="1">
    <location>
        <begin position="539"/>
        <end position="555"/>
    </location>
</feature>